<feature type="compositionally biased region" description="Pro residues" evidence="1">
    <location>
        <begin position="157"/>
        <end position="167"/>
    </location>
</feature>
<dbReference type="Pfam" id="PF00498">
    <property type="entry name" value="FHA"/>
    <property type="match status" value="1"/>
</dbReference>
<feature type="region of interest" description="Disordered" evidence="1">
    <location>
        <begin position="337"/>
        <end position="374"/>
    </location>
</feature>
<proteinExistence type="predicted"/>
<organism evidence="3 4">
    <name type="scientific">Panagrellus redivivus</name>
    <name type="common">Microworm</name>
    <dbReference type="NCBI Taxonomy" id="6233"/>
    <lineage>
        <taxon>Eukaryota</taxon>
        <taxon>Metazoa</taxon>
        <taxon>Ecdysozoa</taxon>
        <taxon>Nematoda</taxon>
        <taxon>Chromadorea</taxon>
        <taxon>Rhabditida</taxon>
        <taxon>Tylenchina</taxon>
        <taxon>Panagrolaimomorpha</taxon>
        <taxon>Panagrolaimoidea</taxon>
        <taxon>Panagrolaimidae</taxon>
        <taxon>Panagrellus</taxon>
    </lineage>
</organism>
<dbReference type="WBParaSite" id="Pan_g1344.t1">
    <property type="protein sequence ID" value="Pan_g1344.t1"/>
    <property type="gene ID" value="Pan_g1344"/>
</dbReference>
<sequence length="374" mass="44125">MPRSPDARHSSRESRHVKREVLSSDEEDRKRSRDRRRDHDRSRDRDVDRRRRSRDRDDYRRRRSPSRERERSSRRKRSPSPRRRRSRSPERRRRSRSPRRSEGRMRSPKQEPRSPIDVKPPRRDDGDNSRREKRFSPPKSAFDRKEPAPEELIPWGGFPPPSTGPPEEPIEKEKPSLEPSGKLLEDTNMVNGVVVKYVEPPEAKLPKVNWQLHPFKNEEGKEPEPLPVMHIHRRSCYLIGRDRKVVQFPMDHPSCSKQHAALQYRSLPYTRPDGERGRKTKPYLIDLESANGTFLNDERLDPLRYYELHHMDEIRFGFSSRSFMILNTSVALAQLESDKATKAEQGDSDDDEPEQKPKIGKLKAMSPGEERFEI</sequence>
<evidence type="ECO:0000313" key="4">
    <source>
        <dbReference type="WBParaSite" id="Pan_g1344.t1"/>
    </source>
</evidence>
<feature type="compositionally biased region" description="Basic and acidic residues" evidence="1">
    <location>
        <begin position="99"/>
        <end position="130"/>
    </location>
</feature>
<dbReference type="InterPro" id="IPR050923">
    <property type="entry name" value="Cell_Proc_Reg/RNA_Proc"/>
</dbReference>
<reference evidence="4" key="2">
    <citation type="submission" date="2020-10" db="UniProtKB">
        <authorList>
            <consortium name="WormBaseParasite"/>
        </authorList>
    </citation>
    <scope>IDENTIFICATION</scope>
</reference>
<evidence type="ECO:0000256" key="1">
    <source>
        <dbReference type="SAM" id="MobiDB-lite"/>
    </source>
</evidence>
<accession>A0A7E4UVT7</accession>
<dbReference type="PROSITE" id="PS50006">
    <property type="entry name" value="FHA_DOMAIN"/>
    <property type="match status" value="1"/>
</dbReference>
<feature type="compositionally biased region" description="Basic residues" evidence="1">
    <location>
        <begin position="72"/>
        <end position="98"/>
    </location>
</feature>
<dbReference type="PANTHER" id="PTHR23308">
    <property type="entry name" value="NUCLEAR INHIBITOR OF PROTEIN PHOSPHATASE-1"/>
    <property type="match status" value="1"/>
</dbReference>
<keyword evidence="3" id="KW-1185">Reference proteome</keyword>
<dbReference type="Proteomes" id="UP000492821">
    <property type="component" value="Unassembled WGS sequence"/>
</dbReference>
<dbReference type="SUPFAM" id="SSF49879">
    <property type="entry name" value="SMAD/FHA domain"/>
    <property type="match status" value="1"/>
</dbReference>
<dbReference type="AlphaFoldDB" id="A0A7E4UVT7"/>
<evidence type="ECO:0000259" key="2">
    <source>
        <dbReference type="PROSITE" id="PS50006"/>
    </source>
</evidence>
<dbReference type="SMART" id="SM00240">
    <property type="entry name" value="FHA"/>
    <property type="match status" value="1"/>
</dbReference>
<feature type="region of interest" description="Disordered" evidence="1">
    <location>
        <begin position="1"/>
        <end position="185"/>
    </location>
</feature>
<dbReference type="Gene3D" id="2.60.200.20">
    <property type="match status" value="1"/>
</dbReference>
<dbReference type="InterPro" id="IPR000253">
    <property type="entry name" value="FHA_dom"/>
</dbReference>
<protein>
    <submittedName>
        <fullName evidence="4">FHA domain-containing protein</fullName>
    </submittedName>
</protein>
<feature type="domain" description="FHA" evidence="2">
    <location>
        <begin position="237"/>
        <end position="300"/>
    </location>
</feature>
<dbReference type="InterPro" id="IPR008984">
    <property type="entry name" value="SMAD_FHA_dom_sf"/>
</dbReference>
<name>A0A7E4UVT7_PANRE</name>
<reference evidence="3" key="1">
    <citation type="journal article" date="2013" name="Genetics">
        <title>The draft genome and transcriptome of Panagrellus redivivus are shaped by the harsh demands of a free-living lifestyle.</title>
        <authorList>
            <person name="Srinivasan J."/>
            <person name="Dillman A.R."/>
            <person name="Macchietto M.G."/>
            <person name="Heikkinen L."/>
            <person name="Lakso M."/>
            <person name="Fracchia K.M."/>
            <person name="Antoshechkin I."/>
            <person name="Mortazavi A."/>
            <person name="Wong G."/>
            <person name="Sternberg P.W."/>
        </authorList>
    </citation>
    <scope>NUCLEOTIDE SEQUENCE [LARGE SCALE GENOMIC DNA]</scope>
    <source>
        <strain evidence="3">MT8872</strain>
    </source>
</reference>
<feature type="compositionally biased region" description="Basic and acidic residues" evidence="1">
    <location>
        <begin position="1"/>
        <end position="71"/>
    </location>
</feature>
<evidence type="ECO:0000313" key="3">
    <source>
        <dbReference type="Proteomes" id="UP000492821"/>
    </source>
</evidence>